<feature type="compositionally biased region" description="Polar residues" evidence="3">
    <location>
        <begin position="1"/>
        <end position="13"/>
    </location>
</feature>
<name>A0A7R8W749_9CRUS</name>
<organism evidence="4">
    <name type="scientific">Cyprideis torosa</name>
    <dbReference type="NCBI Taxonomy" id="163714"/>
    <lineage>
        <taxon>Eukaryota</taxon>
        <taxon>Metazoa</taxon>
        <taxon>Ecdysozoa</taxon>
        <taxon>Arthropoda</taxon>
        <taxon>Crustacea</taxon>
        <taxon>Oligostraca</taxon>
        <taxon>Ostracoda</taxon>
        <taxon>Podocopa</taxon>
        <taxon>Podocopida</taxon>
        <taxon>Cytherocopina</taxon>
        <taxon>Cytheroidea</taxon>
        <taxon>Cytherideidae</taxon>
        <taxon>Cyprideis</taxon>
    </lineage>
</organism>
<dbReference type="InterPro" id="IPR000719">
    <property type="entry name" value="Prot_kinase_dom"/>
</dbReference>
<evidence type="ECO:0000313" key="4">
    <source>
        <dbReference type="EMBL" id="CAD7225020.1"/>
    </source>
</evidence>
<evidence type="ECO:0000256" key="3">
    <source>
        <dbReference type="SAM" id="MobiDB-lite"/>
    </source>
</evidence>
<dbReference type="AlphaFoldDB" id="A0A7R8W749"/>
<proteinExistence type="predicted"/>
<dbReference type="OrthoDB" id="192887at2759"/>
<dbReference type="EMBL" id="OB660485">
    <property type="protein sequence ID" value="CAD7225020.1"/>
    <property type="molecule type" value="Genomic_DNA"/>
</dbReference>
<dbReference type="Gene3D" id="1.10.510.10">
    <property type="entry name" value="Transferase(Phosphotransferase) domain 1"/>
    <property type="match status" value="2"/>
</dbReference>
<protein>
    <submittedName>
        <fullName evidence="4">Uncharacterized protein</fullName>
    </submittedName>
</protein>
<gene>
    <name evidence="4" type="ORF">CTOB1V02_LOCUS2969</name>
</gene>
<sequence length="442" mass="48860">MPYGTPPSTSHTGSGPAPATNRAHIPTSIPGKHPSQFHTFEVGDTTFTVLRRYSNLRAVGSGAQGVVVSAYDSVNREQVAIKKLCRPFQNVTHAKRAYREFKLMKLVRHKNAFHRSSLLLECLSRDQESVGSIPPGAGEEMYSRGQVTWDIGGGPNGEDKFSRYAAIERKQNPKIQRGRYLERRIVLSPAAANRAILTPDPTGTTEGRRSVIAAELGIAATENSVAKCGRILLWSLKVKLYRPSITSEKQAKRKGQITVAKRCLILPSSVCSGSRRAAVWLLGSGYRVIIGLLNAFTPQNSLEDFQDVYLVMELMDANLCQVIQVRSQGKGKRGAGRREGAEDQKEGGPPGLVALSESCSYTLLELVALGIVFCFAKRAQKQEKRLNSSVDVTDQIVARMLIYFRMSKMRLLDLDHDRMSYLLYQLLCGIKHLHLAGIIHRA</sequence>
<keyword evidence="2" id="KW-0067">ATP-binding</keyword>
<dbReference type="GO" id="GO:0005524">
    <property type="term" value="F:ATP binding"/>
    <property type="evidence" value="ECO:0007669"/>
    <property type="project" value="UniProtKB-KW"/>
</dbReference>
<dbReference type="PROSITE" id="PS50011">
    <property type="entry name" value="PROTEIN_KINASE_DOM"/>
    <property type="match status" value="1"/>
</dbReference>
<keyword evidence="1" id="KW-0547">Nucleotide-binding</keyword>
<dbReference type="InterPro" id="IPR011009">
    <property type="entry name" value="Kinase-like_dom_sf"/>
</dbReference>
<dbReference type="GO" id="GO:0004672">
    <property type="term" value="F:protein kinase activity"/>
    <property type="evidence" value="ECO:0007669"/>
    <property type="project" value="InterPro"/>
</dbReference>
<dbReference type="SUPFAM" id="SSF56112">
    <property type="entry name" value="Protein kinase-like (PK-like)"/>
    <property type="match status" value="1"/>
</dbReference>
<dbReference type="InterPro" id="IPR050117">
    <property type="entry name" value="MAPK"/>
</dbReference>
<accession>A0A7R8W749</accession>
<feature type="region of interest" description="Disordered" evidence="3">
    <location>
        <begin position="1"/>
        <end position="36"/>
    </location>
</feature>
<evidence type="ECO:0000256" key="1">
    <source>
        <dbReference type="ARBA" id="ARBA00022741"/>
    </source>
</evidence>
<dbReference type="Gene3D" id="3.30.200.20">
    <property type="entry name" value="Phosphorylase Kinase, domain 1"/>
    <property type="match status" value="2"/>
</dbReference>
<evidence type="ECO:0000256" key="2">
    <source>
        <dbReference type="ARBA" id="ARBA00022840"/>
    </source>
</evidence>
<reference evidence="4" key="1">
    <citation type="submission" date="2020-11" db="EMBL/GenBank/DDBJ databases">
        <authorList>
            <person name="Tran Van P."/>
        </authorList>
    </citation>
    <scope>NUCLEOTIDE SEQUENCE</scope>
</reference>
<dbReference type="PANTHER" id="PTHR24055">
    <property type="entry name" value="MITOGEN-ACTIVATED PROTEIN KINASE"/>
    <property type="match status" value="1"/>
</dbReference>